<proteinExistence type="predicted"/>
<organism evidence="1">
    <name type="scientific">Tanacetum cinerariifolium</name>
    <name type="common">Dalmatian daisy</name>
    <name type="synonym">Chrysanthemum cinerariifolium</name>
    <dbReference type="NCBI Taxonomy" id="118510"/>
    <lineage>
        <taxon>Eukaryota</taxon>
        <taxon>Viridiplantae</taxon>
        <taxon>Streptophyta</taxon>
        <taxon>Embryophyta</taxon>
        <taxon>Tracheophyta</taxon>
        <taxon>Spermatophyta</taxon>
        <taxon>Magnoliopsida</taxon>
        <taxon>eudicotyledons</taxon>
        <taxon>Gunneridae</taxon>
        <taxon>Pentapetalae</taxon>
        <taxon>asterids</taxon>
        <taxon>campanulids</taxon>
        <taxon>Asterales</taxon>
        <taxon>Asteraceae</taxon>
        <taxon>Asteroideae</taxon>
        <taxon>Anthemideae</taxon>
        <taxon>Anthemidinae</taxon>
        <taxon>Tanacetum</taxon>
    </lineage>
</organism>
<evidence type="ECO:0000313" key="1">
    <source>
        <dbReference type="EMBL" id="GFB19259.1"/>
    </source>
</evidence>
<comment type="caution">
    <text evidence="1">The sequence shown here is derived from an EMBL/GenBank/DDBJ whole genome shotgun (WGS) entry which is preliminary data.</text>
</comment>
<dbReference type="EMBL" id="BKCJ010572184">
    <property type="protein sequence ID" value="GFB19259.1"/>
    <property type="molecule type" value="Genomic_DNA"/>
</dbReference>
<accession>A0A699L4L9</accession>
<gene>
    <name evidence="1" type="ORF">Tci_691230</name>
</gene>
<reference evidence="1" key="1">
    <citation type="journal article" date="2019" name="Sci. Rep.">
        <title>Draft genome of Tanacetum cinerariifolium, the natural source of mosquito coil.</title>
        <authorList>
            <person name="Yamashiro T."/>
            <person name="Shiraishi A."/>
            <person name="Satake H."/>
            <person name="Nakayama K."/>
        </authorList>
    </citation>
    <scope>NUCLEOTIDE SEQUENCE</scope>
</reference>
<sequence length="97" mass="11247">MGLHAELQETKELVQARHEGRGDQGSLLPRSMRLDVPKFNGANSKSWILAINEYFALLATPDKQRLKDLFSINTTNRIEKYFRTTVDPRKEKEDDWA</sequence>
<protein>
    <submittedName>
        <fullName evidence="1">Prolyl oligopeptidase family protein</fullName>
    </submittedName>
</protein>
<dbReference type="AlphaFoldDB" id="A0A699L4L9"/>
<name>A0A699L4L9_TANCI</name>